<protein>
    <recommendedName>
        <fullName evidence="3">DUF4365 domain-containing protein</fullName>
    </recommendedName>
</protein>
<accession>A0A2T0B5U2</accession>
<organism evidence="1 2">
    <name type="scientific">Clostridium liquoris</name>
    <dbReference type="NCBI Taxonomy" id="1289519"/>
    <lineage>
        <taxon>Bacteria</taxon>
        <taxon>Bacillati</taxon>
        <taxon>Bacillota</taxon>
        <taxon>Clostridia</taxon>
        <taxon>Eubacteriales</taxon>
        <taxon>Clostridiaceae</taxon>
        <taxon>Clostridium</taxon>
    </lineage>
</organism>
<name>A0A2T0B5U2_9CLOT</name>
<proteinExistence type="predicted"/>
<keyword evidence="2" id="KW-1185">Reference proteome</keyword>
<evidence type="ECO:0000313" key="1">
    <source>
        <dbReference type="EMBL" id="PRR79264.1"/>
    </source>
</evidence>
<dbReference type="OrthoDB" id="2082082at2"/>
<gene>
    <name evidence="1" type="ORF">CLLI_09380</name>
</gene>
<dbReference type="AlphaFoldDB" id="A0A2T0B5U2"/>
<reference evidence="1 2" key="1">
    <citation type="submission" date="2018-03" db="EMBL/GenBank/DDBJ databases">
        <title>Genome sequence of Clostridium liquoris DSM 100320.</title>
        <authorList>
            <person name="Poehlein A."/>
            <person name="Daniel R."/>
        </authorList>
    </citation>
    <scope>NUCLEOTIDE SEQUENCE [LARGE SCALE GENOMIC DNA]</scope>
    <source>
        <strain evidence="1 2">DSM 100320</strain>
    </source>
</reference>
<dbReference type="EMBL" id="PVXO01000028">
    <property type="protein sequence ID" value="PRR79264.1"/>
    <property type="molecule type" value="Genomic_DNA"/>
</dbReference>
<evidence type="ECO:0000313" key="2">
    <source>
        <dbReference type="Proteomes" id="UP000239706"/>
    </source>
</evidence>
<dbReference type="Proteomes" id="UP000239706">
    <property type="component" value="Unassembled WGS sequence"/>
</dbReference>
<sequence>MQPIFTMQYGEFAVADYLSKKIKGTSVFIPASAQEKGIDLLLYRYDHGCNKANTIQVKMSRTYYNDKEDSGYPFYLWFNRFPVQQNANWYILVGIYAKHSDDVKNAGAKSTKWDTIMLAFTNKEMLQFMSEVKQRRDPTKDDKMFGFGFDSSKAIFQTRGCPENRDMSHYLIENRIDEITHSFI</sequence>
<comment type="caution">
    <text evidence="1">The sequence shown here is derived from an EMBL/GenBank/DDBJ whole genome shotgun (WGS) entry which is preliminary data.</text>
</comment>
<evidence type="ECO:0008006" key="3">
    <source>
        <dbReference type="Google" id="ProtNLM"/>
    </source>
</evidence>